<feature type="transmembrane region" description="Helical" evidence="1">
    <location>
        <begin position="21"/>
        <end position="40"/>
    </location>
</feature>
<dbReference type="Proteomes" id="UP000199572">
    <property type="component" value="Unassembled WGS sequence"/>
</dbReference>
<organism evidence="2 3">
    <name type="scientific">Pedobacter rhizosphaerae</name>
    <dbReference type="NCBI Taxonomy" id="390241"/>
    <lineage>
        <taxon>Bacteria</taxon>
        <taxon>Pseudomonadati</taxon>
        <taxon>Bacteroidota</taxon>
        <taxon>Sphingobacteriia</taxon>
        <taxon>Sphingobacteriales</taxon>
        <taxon>Sphingobacteriaceae</taxon>
        <taxon>Pedobacter</taxon>
    </lineage>
</organism>
<name>A0A1H9V375_9SPHI</name>
<reference evidence="2 3" key="1">
    <citation type="submission" date="2016-10" db="EMBL/GenBank/DDBJ databases">
        <authorList>
            <person name="de Groot N.N."/>
        </authorList>
    </citation>
    <scope>NUCLEOTIDE SEQUENCE [LARGE SCALE GENOMIC DNA]</scope>
    <source>
        <strain evidence="2 3">DSM 18610</strain>
    </source>
</reference>
<dbReference type="AlphaFoldDB" id="A0A1H9V375"/>
<protein>
    <submittedName>
        <fullName evidence="2">Uncharacterized protein</fullName>
    </submittedName>
</protein>
<dbReference type="InterPro" id="IPR046615">
    <property type="entry name" value="DUF6728"/>
</dbReference>
<keyword evidence="1" id="KW-0472">Membrane</keyword>
<evidence type="ECO:0000256" key="1">
    <source>
        <dbReference type="SAM" id="Phobius"/>
    </source>
</evidence>
<keyword evidence="3" id="KW-1185">Reference proteome</keyword>
<evidence type="ECO:0000313" key="2">
    <source>
        <dbReference type="EMBL" id="SES16165.1"/>
    </source>
</evidence>
<dbReference type="STRING" id="390241.SAMN04488023_13718"/>
<dbReference type="EMBL" id="FOGG01000037">
    <property type="protein sequence ID" value="SES16165.1"/>
    <property type="molecule type" value="Genomic_DNA"/>
</dbReference>
<proteinExistence type="predicted"/>
<dbReference type="RefSeq" id="WP_175474632.1">
    <property type="nucleotide sequence ID" value="NZ_FOGG01000037.1"/>
</dbReference>
<accession>A0A1H9V375</accession>
<gene>
    <name evidence="2" type="ORF">SAMN04488023_13718</name>
</gene>
<keyword evidence="1" id="KW-1133">Transmembrane helix</keyword>
<sequence>MYFFRKKDPNRPTNINIKIMHFINALAIAIFLAGIIYKLIQWLTK</sequence>
<evidence type="ECO:0000313" key="3">
    <source>
        <dbReference type="Proteomes" id="UP000199572"/>
    </source>
</evidence>
<dbReference type="Pfam" id="PF20498">
    <property type="entry name" value="DUF6728"/>
    <property type="match status" value="1"/>
</dbReference>
<keyword evidence="1" id="KW-0812">Transmembrane</keyword>